<dbReference type="STRING" id="155417.A0A4Q4TE61"/>
<dbReference type="EMBL" id="QJNU01000217">
    <property type="protein sequence ID" value="RYP04292.1"/>
    <property type="molecule type" value="Genomic_DNA"/>
</dbReference>
<protein>
    <recommendedName>
        <fullName evidence="2">DUF7600 domain-containing protein</fullName>
    </recommendedName>
</protein>
<gene>
    <name evidence="3" type="ORF">DL764_004555</name>
</gene>
<dbReference type="Pfam" id="PF24539">
    <property type="entry name" value="DUF7600"/>
    <property type="match status" value="1"/>
</dbReference>
<accession>A0A4Q4TE61</accession>
<feature type="region of interest" description="Disordered" evidence="1">
    <location>
        <begin position="38"/>
        <end position="69"/>
    </location>
</feature>
<evidence type="ECO:0000256" key="1">
    <source>
        <dbReference type="SAM" id="MobiDB-lite"/>
    </source>
</evidence>
<evidence type="ECO:0000259" key="2">
    <source>
        <dbReference type="Pfam" id="PF24539"/>
    </source>
</evidence>
<sequence length="537" mass="59036">MAAPASDSRCGFCGYLSPHVGIGEAAWTSRFRAVYSTHSRGGAPRLSGVGLNRDSGMPGNLAPPEPYQQYGDRDLDPRSLVLVRGPRPPDGPSFSVPDAAAEGEQTCYTQAWGFLFHDACWRLLERVCAPDAVDVATLWRVLLSVPCARDLPNWGHNYGCLFLAGGPATKKNARPGQRQSFVRLRAPAPFIIPSTYSDPFDVPELAGTIRAMMRIGTGEETAARAISSHTEPPVSINGPSADTDPFAALPTEIREMLLAYAASPDVANLRLASRAIAAVSLTQQFFRSRFYPGRELDRVFDGFLLAPAERRGLLDWVALYGETRARLRAHRVWLGERNRYRIWDQTLGPLSRALGAVARLGRLRGGRMWDAVLGDDDDGGLLLGPCWRGVATECYIDFEAFGLQRRTVHVAEVELPRARVKAVGVSLVTFFGREYITGLRFVFTRPIDDVEIGYVARHSETVLRVEDALRGFHAAVDQCGFRALSMMTSSHMRSEYLTWAGALQGFESVPIKTGGDAVRRIRAAFDVRSPPSRVIQS</sequence>
<dbReference type="InterPro" id="IPR056021">
    <property type="entry name" value="DUF7600"/>
</dbReference>
<comment type="caution">
    <text evidence="3">The sequence shown here is derived from an EMBL/GenBank/DDBJ whole genome shotgun (WGS) entry which is preliminary data.</text>
</comment>
<evidence type="ECO:0000313" key="3">
    <source>
        <dbReference type="EMBL" id="RYP04292.1"/>
    </source>
</evidence>
<keyword evidence="4" id="KW-1185">Reference proteome</keyword>
<feature type="domain" description="DUF7600" evidence="2">
    <location>
        <begin position="391"/>
        <end position="526"/>
    </location>
</feature>
<reference evidence="3 4" key="1">
    <citation type="submission" date="2018-06" db="EMBL/GenBank/DDBJ databases">
        <title>Complete Genomes of Monosporascus.</title>
        <authorList>
            <person name="Robinson A.J."/>
            <person name="Natvig D.O."/>
        </authorList>
    </citation>
    <scope>NUCLEOTIDE SEQUENCE [LARGE SCALE GENOMIC DNA]</scope>
    <source>
        <strain evidence="3 4">CBS 110550</strain>
    </source>
</reference>
<name>A0A4Q4TE61_9PEZI</name>
<dbReference type="Proteomes" id="UP000293360">
    <property type="component" value="Unassembled WGS sequence"/>
</dbReference>
<dbReference type="AlphaFoldDB" id="A0A4Q4TE61"/>
<proteinExistence type="predicted"/>
<organism evidence="3 4">
    <name type="scientific">Monosporascus ibericus</name>
    <dbReference type="NCBI Taxonomy" id="155417"/>
    <lineage>
        <taxon>Eukaryota</taxon>
        <taxon>Fungi</taxon>
        <taxon>Dikarya</taxon>
        <taxon>Ascomycota</taxon>
        <taxon>Pezizomycotina</taxon>
        <taxon>Sordariomycetes</taxon>
        <taxon>Xylariomycetidae</taxon>
        <taxon>Xylariales</taxon>
        <taxon>Xylariales incertae sedis</taxon>
        <taxon>Monosporascus</taxon>
    </lineage>
</organism>
<evidence type="ECO:0000313" key="4">
    <source>
        <dbReference type="Proteomes" id="UP000293360"/>
    </source>
</evidence>
<dbReference type="OrthoDB" id="5273847at2759"/>